<proteinExistence type="predicted"/>
<protein>
    <submittedName>
        <fullName evidence="3">VOC family protein</fullName>
    </submittedName>
</protein>
<evidence type="ECO:0000259" key="2">
    <source>
        <dbReference type="PROSITE" id="PS51819"/>
    </source>
</evidence>
<dbReference type="RefSeq" id="WP_208018404.1">
    <property type="nucleotide sequence ID" value="NZ_JAGDQJ010000019.1"/>
</dbReference>
<evidence type="ECO:0000313" key="3">
    <source>
        <dbReference type="EMBL" id="MBO1626890.1"/>
    </source>
</evidence>
<dbReference type="Proteomes" id="UP000677611">
    <property type="component" value="Unassembled WGS sequence"/>
</dbReference>
<dbReference type="NCBIfam" id="NF008551">
    <property type="entry name" value="PRK11478.1"/>
    <property type="match status" value="1"/>
</dbReference>
<dbReference type="PANTHER" id="PTHR36113">
    <property type="entry name" value="LYASE, PUTATIVE-RELATED-RELATED"/>
    <property type="match status" value="1"/>
</dbReference>
<accession>A0ABS3P1A0</accession>
<evidence type="ECO:0000313" key="4">
    <source>
        <dbReference type="Proteomes" id="UP000677611"/>
    </source>
</evidence>
<dbReference type="InterPro" id="IPR029068">
    <property type="entry name" value="Glyas_Bleomycin-R_OHBP_Dase"/>
</dbReference>
<dbReference type="EMBL" id="JAGDQJ010000019">
    <property type="protein sequence ID" value="MBO1626890.1"/>
    <property type="molecule type" value="Genomic_DNA"/>
</dbReference>
<dbReference type="PANTHER" id="PTHR36113:SF6">
    <property type="entry name" value="FOSFOMYCIN RESISTANCE PROTEIN FOSX"/>
    <property type="match status" value="1"/>
</dbReference>
<feature type="domain" description="VOC" evidence="2">
    <location>
        <begin position="5"/>
        <end position="128"/>
    </location>
</feature>
<dbReference type="InterPro" id="IPR037478">
    <property type="entry name" value="YwkD-like_dom"/>
</dbReference>
<keyword evidence="1" id="KW-0479">Metal-binding</keyword>
<dbReference type="InterPro" id="IPR004360">
    <property type="entry name" value="Glyas_Fos-R_dOase_dom"/>
</dbReference>
<name>A0ABS3P1A0_9BACI</name>
<reference evidence="3 4" key="1">
    <citation type="submission" date="2021-03" db="EMBL/GenBank/DDBJ databases">
        <title>Identification of novel Bacillus strains.</title>
        <authorList>
            <person name="Xiao Z."/>
            <person name="Li Y."/>
            <person name="Shen J."/>
        </authorList>
    </citation>
    <scope>NUCLEOTIDE SEQUENCE [LARGE SCALE GENOMIC DNA]</scope>
    <source>
        <strain evidence="3 4">SY8</strain>
    </source>
</reference>
<organism evidence="3 4">
    <name type="scientific">Bacillus arachidis</name>
    <dbReference type="NCBI Taxonomy" id="2819290"/>
    <lineage>
        <taxon>Bacteria</taxon>
        <taxon>Bacillati</taxon>
        <taxon>Bacillota</taxon>
        <taxon>Bacilli</taxon>
        <taxon>Bacillales</taxon>
        <taxon>Bacillaceae</taxon>
        <taxon>Bacillus</taxon>
    </lineage>
</organism>
<keyword evidence="4" id="KW-1185">Reference proteome</keyword>
<dbReference type="InterPro" id="IPR037523">
    <property type="entry name" value="VOC_core"/>
</dbReference>
<dbReference type="Gene3D" id="3.10.180.10">
    <property type="entry name" value="2,3-Dihydroxybiphenyl 1,2-Dioxygenase, domain 1"/>
    <property type="match status" value="1"/>
</dbReference>
<comment type="caution">
    <text evidence="3">The sequence shown here is derived from an EMBL/GenBank/DDBJ whole genome shotgun (WGS) entry which is preliminary data.</text>
</comment>
<dbReference type="InterPro" id="IPR051332">
    <property type="entry name" value="Fosfomycin_Res_Enzymes"/>
</dbReference>
<dbReference type="PROSITE" id="PS51819">
    <property type="entry name" value="VOC"/>
    <property type="match status" value="1"/>
</dbReference>
<dbReference type="CDD" id="cd08352">
    <property type="entry name" value="VOC_Bs_YwkD_like"/>
    <property type="match status" value="1"/>
</dbReference>
<evidence type="ECO:0000256" key="1">
    <source>
        <dbReference type="ARBA" id="ARBA00022723"/>
    </source>
</evidence>
<dbReference type="SUPFAM" id="SSF54593">
    <property type="entry name" value="Glyoxalase/Bleomycin resistance protein/Dihydroxybiphenyl dioxygenase"/>
    <property type="match status" value="1"/>
</dbReference>
<gene>
    <name evidence="3" type="ORF">J4P90_16950</name>
</gene>
<sequence length="128" mass="14830">MDISKVHHIAIICSKYKISKKFYTEILGFKVLNEVYREERDSYKLDLCVGGQYQIELFSFSDPPKRKSFPEAAGLRHLAFAVTDIQEAVQHLKRCGIKTEPIRVDEITGKQFVFFQDPDGLPLELYED</sequence>
<dbReference type="Pfam" id="PF00903">
    <property type="entry name" value="Glyoxalase"/>
    <property type="match status" value="1"/>
</dbReference>